<reference evidence="4" key="1">
    <citation type="submission" date="2020-08" db="EMBL/GenBank/DDBJ databases">
        <authorList>
            <person name="Cejkova D."/>
            <person name="Kubasova T."/>
            <person name="Jahodarova E."/>
            <person name="Rychlik I."/>
        </authorList>
    </citation>
    <scope>NUCLEOTIDE SEQUENCE</scope>
    <source>
        <strain evidence="4">An420c</strain>
    </source>
</reference>
<dbReference type="EMBL" id="JACJLV010000037">
    <property type="protein sequence ID" value="MBM6827465.1"/>
    <property type="molecule type" value="Genomic_DNA"/>
</dbReference>
<keyword evidence="2" id="KW-0067">ATP-binding</keyword>
<dbReference type="Pfam" id="PF07728">
    <property type="entry name" value="AAA_5"/>
    <property type="match status" value="1"/>
</dbReference>
<dbReference type="Proteomes" id="UP000713880">
    <property type="component" value="Unassembled WGS sequence"/>
</dbReference>
<name>A0A938X4G3_9CLOT</name>
<dbReference type="GO" id="GO:0000027">
    <property type="term" value="P:ribosomal large subunit assembly"/>
    <property type="evidence" value="ECO:0007669"/>
    <property type="project" value="TreeGrafter"/>
</dbReference>
<evidence type="ECO:0000313" key="5">
    <source>
        <dbReference type="Proteomes" id="UP000713880"/>
    </source>
</evidence>
<organism evidence="4 5">
    <name type="scientific">Mordavella massiliensis</name>
    <dbReference type="NCBI Taxonomy" id="1871024"/>
    <lineage>
        <taxon>Bacteria</taxon>
        <taxon>Bacillati</taxon>
        <taxon>Bacillota</taxon>
        <taxon>Clostridia</taxon>
        <taxon>Eubacteriales</taxon>
        <taxon>Clostridiaceae</taxon>
        <taxon>Mordavella</taxon>
    </lineage>
</organism>
<gene>
    <name evidence="4" type="ORF">H6A13_10235</name>
</gene>
<dbReference type="GO" id="GO:0030687">
    <property type="term" value="C:preribosome, large subunit precursor"/>
    <property type="evidence" value="ECO:0007669"/>
    <property type="project" value="TreeGrafter"/>
</dbReference>
<evidence type="ECO:0000256" key="2">
    <source>
        <dbReference type="ARBA" id="ARBA00022840"/>
    </source>
</evidence>
<dbReference type="SUPFAM" id="SSF52540">
    <property type="entry name" value="P-loop containing nucleoside triphosphate hydrolases"/>
    <property type="match status" value="1"/>
</dbReference>
<dbReference type="InterPro" id="IPR027417">
    <property type="entry name" value="P-loop_NTPase"/>
</dbReference>
<dbReference type="InterPro" id="IPR011704">
    <property type="entry name" value="ATPase_dyneun-rel_AAA"/>
</dbReference>
<keyword evidence="1" id="KW-0547">Nucleotide-binding</keyword>
<sequence>MSKLFETWSWNRPHIHPFSGYAKALLRRSDVSTQYFSGSARKATVHPLIMQAVQMYLDLELGNRASGHTHEGAIGSQGNDITVAEYPSSSGELQIIIFNRNTGKFMAGRYPDPITPTARPTAYSYAEAGNSGTALFFALLPTFLGNPEFNQAYQDYKAQATAGFPDDDATSKAAALMCDNMYRRIEYASGLGADGVNVVIPAGGAIPALRALDIKRGTYLPTNTLAGQFEIMVDTNATGSPKATIAINDFVGKYVLDESRVLTSEEELSVPVLPDWYLIPPEVKIICEHAKGTTGTSHAMRNFMMRGPAGTGKTEGAKAIAAALHLPYRFITCSANTEVFDLIGQILPATEENKEDSGGAYPSLTDIQMDPASAYYMLTGTYEDEIDEFTVYKTLLEKVHQDGEHSAAAQNGSNSFHYVDTPLVEAIRNGYVLELQEPTCIANPAVLVGLNGLLDQCKSITLPTGETVERHPDTVIVITTNVDYAGCRGMNQSIISRMNLVIDLDEPDEQTLVKRVMGVTGCKDKSAVTKMAQIVHKIHEYCQETSIRDGCCGVRELIAWVQSYMIIKDISEAAKYTVLSSASSDASCRKEIEDTCMKTLLAA</sequence>
<evidence type="ECO:0000313" key="4">
    <source>
        <dbReference type="EMBL" id="MBM6827465.1"/>
    </source>
</evidence>
<keyword evidence="5" id="KW-1185">Reference proteome</keyword>
<reference evidence="4" key="2">
    <citation type="journal article" date="2021" name="Sci. Rep.">
        <title>The distribution of antibiotic resistance genes in chicken gut microbiota commensals.</title>
        <authorList>
            <person name="Juricova H."/>
            <person name="Matiasovicova J."/>
            <person name="Kubasova T."/>
            <person name="Cejkova D."/>
            <person name="Rychlik I."/>
        </authorList>
    </citation>
    <scope>NUCLEOTIDE SEQUENCE</scope>
    <source>
        <strain evidence="4">An420c</strain>
    </source>
</reference>
<evidence type="ECO:0000256" key="1">
    <source>
        <dbReference type="ARBA" id="ARBA00022741"/>
    </source>
</evidence>
<dbReference type="Gene3D" id="3.40.50.300">
    <property type="entry name" value="P-loop containing nucleotide triphosphate hydrolases"/>
    <property type="match status" value="1"/>
</dbReference>
<evidence type="ECO:0000259" key="3">
    <source>
        <dbReference type="Pfam" id="PF07728"/>
    </source>
</evidence>
<protein>
    <submittedName>
        <fullName evidence="4">AAA family ATPase</fullName>
    </submittedName>
</protein>
<dbReference type="RefSeq" id="WP_204909480.1">
    <property type="nucleotide sequence ID" value="NZ_JACJLV010000037.1"/>
</dbReference>
<feature type="domain" description="ATPase dynein-related AAA" evidence="3">
    <location>
        <begin position="302"/>
        <end position="349"/>
    </location>
</feature>
<dbReference type="PANTHER" id="PTHR48103">
    <property type="entry name" value="MIDASIN-RELATED"/>
    <property type="match status" value="1"/>
</dbReference>
<accession>A0A938X4G3</accession>
<dbReference type="PANTHER" id="PTHR48103:SF2">
    <property type="entry name" value="MIDASIN"/>
    <property type="match status" value="1"/>
</dbReference>
<proteinExistence type="predicted"/>
<dbReference type="GO" id="GO:0016887">
    <property type="term" value="F:ATP hydrolysis activity"/>
    <property type="evidence" value="ECO:0007669"/>
    <property type="project" value="InterPro"/>
</dbReference>
<dbReference type="GO" id="GO:0005524">
    <property type="term" value="F:ATP binding"/>
    <property type="evidence" value="ECO:0007669"/>
    <property type="project" value="UniProtKB-KW"/>
</dbReference>
<comment type="caution">
    <text evidence="4">The sequence shown here is derived from an EMBL/GenBank/DDBJ whole genome shotgun (WGS) entry which is preliminary data.</text>
</comment>
<dbReference type="AlphaFoldDB" id="A0A938X4G3"/>